<keyword evidence="2" id="KW-1185">Reference proteome</keyword>
<accession>A0A972NV47</accession>
<sequence>MEVAVTHFCDAQKQAKLKLLGFPALEIDLSNVARDIRVAEVRRLVLEETEGKRWIFYPGEAEARATLEVRRSHEESLRVAALEREREAERVRDRARAAVYENKVALANRRFLESREITKENYVASKFGISQRDWPPLLDASVRDERSIETPRRIWQADVYRKFIHGKLVSRGIALVSVAKVADGLTRRYPIAPASFSMVPISVWVFFCSLERQGYLQQHGGQEFAVLKDTLPVKKSPRVQARRGQRLQRGSAPVWARDMVDASQIWSAAKRTGIHIPPAAISGLLHVGRGNLTEERYARNVAATLNVSVQSAREFLCAVGFFAKVEPTRV</sequence>
<dbReference type="AlphaFoldDB" id="A0A972NV47"/>
<name>A0A972NV47_9BURK</name>
<reference evidence="1 2" key="1">
    <citation type="submission" date="2019-11" db="EMBL/GenBank/DDBJ databases">
        <title>Metabolism of dissolved organic matter in forest soils.</title>
        <authorList>
            <person name="Cyle K.T."/>
            <person name="Wilhelm R.C."/>
            <person name="Martinez C.E."/>
        </authorList>
    </citation>
    <scope>NUCLEOTIDE SEQUENCE [LARGE SCALE GENOMIC DNA]</scope>
    <source>
        <strain evidence="1 2">5N</strain>
    </source>
</reference>
<proteinExistence type="predicted"/>
<protein>
    <submittedName>
        <fullName evidence="1">Uncharacterized protein</fullName>
    </submittedName>
</protein>
<dbReference type="EMBL" id="WOEZ01000219">
    <property type="protein sequence ID" value="NPT60378.1"/>
    <property type="molecule type" value="Genomic_DNA"/>
</dbReference>
<evidence type="ECO:0000313" key="1">
    <source>
        <dbReference type="EMBL" id="NPT60378.1"/>
    </source>
</evidence>
<organism evidence="1 2">
    <name type="scientific">Paraburkholderia elongata</name>
    <dbReference type="NCBI Taxonomy" id="2675747"/>
    <lineage>
        <taxon>Bacteria</taxon>
        <taxon>Pseudomonadati</taxon>
        <taxon>Pseudomonadota</taxon>
        <taxon>Betaproteobacteria</taxon>
        <taxon>Burkholderiales</taxon>
        <taxon>Burkholderiaceae</taxon>
        <taxon>Paraburkholderia</taxon>
    </lineage>
</organism>
<dbReference type="Proteomes" id="UP000655523">
    <property type="component" value="Unassembled WGS sequence"/>
</dbReference>
<evidence type="ECO:0000313" key="2">
    <source>
        <dbReference type="Proteomes" id="UP000655523"/>
    </source>
</evidence>
<gene>
    <name evidence="1" type="ORF">GNZ13_38960</name>
</gene>
<comment type="caution">
    <text evidence="1">The sequence shown here is derived from an EMBL/GenBank/DDBJ whole genome shotgun (WGS) entry which is preliminary data.</text>
</comment>